<evidence type="ECO:0000313" key="2">
    <source>
        <dbReference type="EMBL" id="APC14206.1"/>
    </source>
</evidence>
<gene>
    <name evidence="2" type="ORF">BLL42_00005</name>
    <name evidence="3" type="ORF">BLL42_00060</name>
    <name evidence="4" type="ORF">BLL42_26705</name>
    <name evidence="5" type="ORF">BLL42_26765</name>
</gene>
<protein>
    <submittedName>
        <fullName evidence="5">DUF2523 domain-containing protein</fullName>
    </submittedName>
</protein>
<dbReference type="AlphaFoldDB" id="A0A1J0ETL0"/>
<dbReference type="Proteomes" id="UP000182567">
    <property type="component" value="Chromosome"/>
</dbReference>
<dbReference type="EMBL" id="CP017886">
    <property type="protein sequence ID" value="APC14214.1"/>
    <property type="molecule type" value="Genomic_DNA"/>
</dbReference>
<keyword evidence="1" id="KW-1133">Transmembrane helix</keyword>
<evidence type="ECO:0000313" key="3">
    <source>
        <dbReference type="EMBL" id="APC14214.1"/>
    </source>
</evidence>
<name>A0A1J0ETL0_9PSED</name>
<reference evidence="6" key="1">
    <citation type="submission" date="2016-10" db="EMBL/GenBank/DDBJ databases">
        <title>Pseudomonas frederiksbergensis ERGS4:02 complete genome.</title>
        <authorList>
            <person name="Kumar R."/>
            <person name="Acharya V."/>
            <person name="Singh D."/>
        </authorList>
    </citation>
    <scope>NUCLEOTIDE SEQUENCE [LARGE SCALE GENOMIC DNA]</scope>
    <source>
        <strain evidence="6">ERGS4:02</strain>
    </source>
</reference>
<keyword evidence="1" id="KW-0472">Membrane</keyword>
<feature type="transmembrane region" description="Helical" evidence="1">
    <location>
        <begin position="12"/>
        <end position="34"/>
    </location>
</feature>
<sequence length="95" mass="10240">MFAILLSAVNTLLAFLVRGVLIKFVVFTALYFIVSELVSAMVSLLPNGSSLTSAFTGISSATWYFLDLFAASQGIPLIIAALVTRFIIRRIPVIG</sequence>
<evidence type="ECO:0000313" key="4">
    <source>
        <dbReference type="EMBL" id="APC19112.1"/>
    </source>
</evidence>
<dbReference type="Pfam" id="PF10734">
    <property type="entry name" value="DUF2523"/>
    <property type="match status" value="1"/>
</dbReference>
<organism evidence="5 6">
    <name type="scientific">Pseudomonas frederiksbergensis</name>
    <dbReference type="NCBI Taxonomy" id="104087"/>
    <lineage>
        <taxon>Bacteria</taxon>
        <taxon>Pseudomonadati</taxon>
        <taxon>Pseudomonadota</taxon>
        <taxon>Gammaproteobacteria</taxon>
        <taxon>Pseudomonadales</taxon>
        <taxon>Pseudomonadaceae</taxon>
        <taxon>Pseudomonas</taxon>
    </lineage>
</organism>
<feature type="transmembrane region" description="Helical" evidence="1">
    <location>
        <begin position="63"/>
        <end position="88"/>
    </location>
</feature>
<dbReference type="EMBL" id="CP017886">
    <property type="protein sequence ID" value="APC19112.1"/>
    <property type="molecule type" value="Genomic_DNA"/>
</dbReference>
<evidence type="ECO:0000313" key="6">
    <source>
        <dbReference type="Proteomes" id="UP000182567"/>
    </source>
</evidence>
<dbReference type="OrthoDB" id="8481647at2"/>
<dbReference type="RefSeq" id="WP_071550131.1">
    <property type="nucleotide sequence ID" value="NZ_CP017886.1"/>
</dbReference>
<dbReference type="GeneID" id="46911897"/>
<proteinExistence type="predicted"/>
<evidence type="ECO:0000256" key="1">
    <source>
        <dbReference type="SAM" id="Phobius"/>
    </source>
</evidence>
<dbReference type="EMBL" id="CP017886">
    <property type="protein sequence ID" value="APC19124.1"/>
    <property type="molecule type" value="Genomic_DNA"/>
</dbReference>
<reference evidence="5" key="2">
    <citation type="journal article" date="2018" name="Genomics">
        <title>Complete genome sequence of Pseudomonas frederiksbergensis ERDD5:01 revealed genetic bases for survivability at high altitude ecosystem and bioprospection potential.</title>
        <authorList>
            <person name="Kumar R."/>
            <person name="Acharya V."/>
            <person name="Mukhia S."/>
            <person name="Singh D."/>
            <person name="Kumar S."/>
        </authorList>
    </citation>
    <scope>NUCLEOTIDE SEQUENCE</scope>
    <source>
        <strain evidence="5">ERDD5:01</strain>
    </source>
</reference>
<accession>A0A1J0ETL0</accession>
<dbReference type="InterPro" id="IPR019670">
    <property type="entry name" value="DUF2523"/>
</dbReference>
<dbReference type="EMBL" id="CP017886">
    <property type="protein sequence ID" value="APC14206.1"/>
    <property type="molecule type" value="Genomic_DNA"/>
</dbReference>
<evidence type="ECO:0000313" key="5">
    <source>
        <dbReference type="EMBL" id="APC19124.1"/>
    </source>
</evidence>
<keyword evidence="1" id="KW-0812">Transmembrane</keyword>